<dbReference type="Proteomes" id="UP001445335">
    <property type="component" value="Unassembled WGS sequence"/>
</dbReference>
<comment type="caution">
    <text evidence="1">The sequence shown here is derived from an EMBL/GenBank/DDBJ whole genome shotgun (WGS) entry which is preliminary data.</text>
</comment>
<sequence length="359" mass="38764">MGAGWRRVKEQVKQSWNLTDKNFVATPNSRNENMLREAGDFAGHLKRCEKEIRTLKNATEGLLSATKLVMTAPLPRVYDEGPGGKAVPQAPAAGQPSNIGGDFRVEELLRISKETSKKLEAEVLAPMARWTSAYTTVQGRMKRLEGVRLEVDSRRHTVAALGAKIEAQRAQLPQTRSKGEFQMEQTIRKMQHKENKLAASRQSFKEQEGLVNQQLAQLIRDGVWLKSYLAAVMRLEAEAFQQAHAVLGAKAALPLLQPEAVPISADAGISRPLDVPSQVSGLGTARSLAGAAKRAAVGKENGASLLAPGHLIGAAGKTDYAADLPAAPVHPLASHRRGDSRGYDRYGEAALHGPQAAWG</sequence>
<evidence type="ECO:0000313" key="1">
    <source>
        <dbReference type="EMBL" id="KAK9827263.1"/>
    </source>
</evidence>
<dbReference type="AlphaFoldDB" id="A0AAW1R0X8"/>
<reference evidence="1 2" key="1">
    <citation type="journal article" date="2024" name="Nat. Commun.">
        <title>Phylogenomics reveals the evolutionary origins of lichenization in chlorophyte algae.</title>
        <authorList>
            <person name="Puginier C."/>
            <person name="Libourel C."/>
            <person name="Otte J."/>
            <person name="Skaloud P."/>
            <person name="Haon M."/>
            <person name="Grisel S."/>
            <person name="Petersen M."/>
            <person name="Berrin J.G."/>
            <person name="Delaux P.M."/>
            <person name="Dal Grande F."/>
            <person name="Keller J."/>
        </authorList>
    </citation>
    <scope>NUCLEOTIDE SEQUENCE [LARGE SCALE GENOMIC DNA]</scope>
    <source>
        <strain evidence="1 2">SAG 245.80</strain>
    </source>
</reference>
<protein>
    <recommendedName>
        <fullName evidence="3">BAR domain-containing protein</fullName>
    </recommendedName>
</protein>
<dbReference type="SUPFAM" id="SSF103657">
    <property type="entry name" value="BAR/IMD domain-like"/>
    <property type="match status" value="1"/>
</dbReference>
<dbReference type="Gene3D" id="1.20.1270.60">
    <property type="entry name" value="Arfaptin homology (AH) domain/BAR domain"/>
    <property type="match status" value="1"/>
</dbReference>
<name>A0AAW1R0X8_9CHLO</name>
<keyword evidence="2" id="KW-1185">Reference proteome</keyword>
<accession>A0AAW1R0X8</accession>
<dbReference type="InterPro" id="IPR027267">
    <property type="entry name" value="AH/BAR_dom_sf"/>
</dbReference>
<proteinExistence type="predicted"/>
<organism evidence="1 2">
    <name type="scientific">Elliptochloris bilobata</name>
    <dbReference type="NCBI Taxonomy" id="381761"/>
    <lineage>
        <taxon>Eukaryota</taxon>
        <taxon>Viridiplantae</taxon>
        <taxon>Chlorophyta</taxon>
        <taxon>core chlorophytes</taxon>
        <taxon>Trebouxiophyceae</taxon>
        <taxon>Trebouxiophyceae incertae sedis</taxon>
        <taxon>Elliptochloris clade</taxon>
        <taxon>Elliptochloris</taxon>
    </lineage>
</organism>
<gene>
    <name evidence="1" type="ORF">WJX81_005435</name>
</gene>
<evidence type="ECO:0008006" key="3">
    <source>
        <dbReference type="Google" id="ProtNLM"/>
    </source>
</evidence>
<evidence type="ECO:0000313" key="2">
    <source>
        <dbReference type="Proteomes" id="UP001445335"/>
    </source>
</evidence>
<dbReference type="EMBL" id="JALJOU010000060">
    <property type="protein sequence ID" value="KAK9827263.1"/>
    <property type="molecule type" value="Genomic_DNA"/>
</dbReference>